<gene>
    <name evidence="2" type="ORF">GCM10007391_13820</name>
</gene>
<accession>A0A918JHK1</accession>
<comment type="caution">
    <text evidence="2">The sequence shown here is derived from an EMBL/GenBank/DDBJ whole genome shotgun (WGS) entry which is preliminary data.</text>
</comment>
<evidence type="ECO:0000256" key="1">
    <source>
        <dbReference type="SAM" id="SignalP"/>
    </source>
</evidence>
<evidence type="ECO:0008006" key="4">
    <source>
        <dbReference type="Google" id="ProtNLM"/>
    </source>
</evidence>
<proteinExistence type="predicted"/>
<evidence type="ECO:0000313" key="3">
    <source>
        <dbReference type="Proteomes" id="UP000631300"/>
    </source>
</evidence>
<reference evidence="2" key="1">
    <citation type="journal article" date="2014" name="Int. J. Syst. Evol. Microbiol.">
        <title>Complete genome sequence of Corynebacterium casei LMG S-19264T (=DSM 44701T), isolated from a smear-ripened cheese.</title>
        <authorList>
            <consortium name="US DOE Joint Genome Institute (JGI-PGF)"/>
            <person name="Walter F."/>
            <person name="Albersmeier A."/>
            <person name="Kalinowski J."/>
            <person name="Ruckert C."/>
        </authorList>
    </citation>
    <scope>NUCLEOTIDE SEQUENCE</scope>
    <source>
        <strain evidence="2">KCTC 22164</strain>
    </source>
</reference>
<dbReference type="AlphaFoldDB" id="A0A918JHK1"/>
<keyword evidence="1" id="KW-0732">Signal</keyword>
<dbReference type="EMBL" id="BMXP01000002">
    <property type="protein sequence ID" value="GGW81834.1"/>
    <property type="molecule type" value="Genomic_DNA"/>
</dbReference>
<name>A0A918JHK1_9ALTE</name>
<dbReference type="RefSeq" id="WP_189404696.1">
    <property type="nucleotide sequence ID" value="NZ_BMXP01000002.1"/>
</dbReference>
<dbReference type="Proteomes" id="UP000631300">
    <property type="component" value="Unassembled WGS sequence"/>
</dbReference>
<keyword evidence="3" id="KW-1185">Reference proteome</keyword>
<evidence type="ECO:0000313" key="2">
    <source>
        <dbReference type="EMBL" id="GGW81834.1"/>
    </source>
</evidence>
<protein>
    <recommendedName>
        <fullName evidence="4">Secreted protein</fullName>
    </recommendedName>
</protein>
<organism evidence="2 3">
    <name type="scientific">Alteromonas halophila</name>
    <dbReference type="NCBI Taxonomy" id="516698"/>
    <lineage>
        <taxon>Bacteria</taxon>
        <taxon>Pseudomonadati</taxon>
        <taxon>Pseudomonadota</taxon>
        <taxon>Gammaproteobacteria</taxon>
        <taxon>Alteromonadales</taxon>
        <taxon>Alteromonadaceae</taxon>
        <taxon>Alteromonas/Salinimonas group</taxon>
        <taxon>Alteromonas</taxon>
    </lineage>
</organism>
<feature type="signal peptide" evidence="1">
    <location>
        <begin position="1"/>
        <end position="17"/>
    </location>
</feature>
<feature type="chain" id="PRO_5037388146" description="Secreted protein" evidence="1">
    <location>
        <begin position="18"/>
        <end position="196"/>
    </location>
</feature>
<reference evidence="2" key="2">
    <citation type="submission" date="2020-09" db="EMBL/GenBank/DDBJ databases">
        <authorList>
            <person name="Sun Q."/>
            <person name="Kim S."/>
        </authorList>
    </citation>
    <scope>NUCLEOTIDE SEQUENCE</scope>
    <source>
        <strain evidence="2">KCTC 22164</strain>
    </source>
</reference>
<sequence>MRFVALFLVFINASLQAAQTSPSLSSHPNQQAFFQALTELCGKAFSGKVTVDTTGSESFAGKALVMHVRKCSDTQIHIPFHVGDDRSRTWIITRTGSGLSLKHDHRHKDGSEDDVTMYGGLNHEAGYAQVQSFPADSYTQWMFAEKDLPQSINNIWKIFIYPERFSYQLVREGREFRVDFDLRQSVEPPPAPWGAM</sequence>